<keyword evidence="3 7" id="KW-0479">Metal-binding</keyword>
<dbReference type="Gene3D" id="1.10.630.10">
    <property type="entry name" value="Cytochrome P450"/>
    <property type="match status" value="1"/>
</dbReference>
<keyword evidence="11" id="KW-1185">Reference proteome</keyword>
<comment type="similarity">
    <text evidence="2 8">Belongs to the cytochrome P450 family.</text>
</comment>
<feature type="transmembrane region" description="Helical" evidence="9">
    <location>
        <begin position="18"/>
        <end position="36"/>
    </location>
</feature>
<dbReference type="PANTHER" id="PTHR46206:SF6">
    <property type="entry name" value="CYTOCHROME P450 MONOOXYGENASE AN1598-RELATED"/>
    <property type="match status" value="1"/>
</dbReference>
<dbReference type="GO" id="GO:0005506">
    <property type="term" value="F:iron ion binding"/>
    <property type="evidence" value="ECO:0007669"/>
    <property type="project" value="InterPro"/>
</dbReference>
<dbReference type="STRING" id="212602.A0A420HE19"/>
<protein>
    <submittedName>
        <fullName evidence="10">Cytochrome P450 monooygenase 3</fullName>
    </submittedName>
</protein>
<evidence type="ECO:0000256" key="1">
    <source>
        <dbReference type="ARBA" id="ARBA00001971"/>
    </source>
</evidence>
<dbReference type="PANTHER" id="PTHR46206">
    <property type="entry name" value="CYTOCHROME P450"/>
    <property type="match status" value="1"/>
</dbReference>
<dbReference type="InterPro" id="IPR017972">
    <property type="entry name" value="Cyt_P450_CS"/>
</dbReference>
<dbReference type="GO" id="GO:0004497">
    <property type="term" value="F:monooxygenase activity"/>
    <property type="evidence" value="ECO:0007669"/>
    <property type="project" value="UniProtKB-KW"/>
</dbReference>
<dbReference type="PRINTS" id="PR00465">
    <property type="entry name" value="EP450IV"/>
</dbReference>
<dbReference type="InterPro" id="IPR036396">
    <property type="entry name" value="Cyt_P450_sf"/>
</dbReference>
<dbReference type="InterPro" id="IPR002403">
    <property type="entry name" value="Cyt_P450_E_grp-IV"/>
</dbReference>
<comment type="cofactor">
    <cofactor evidence="1 7">
        <name>heme</name>
        <dbReference type="ChEBI" id="CHEBI:30413"/>
    </cofactor>
</comment>
<sequence>MSSSEIFPNIRLVSTSPMLLGTTIILGAILLFRYMIFQWRMSRFPIVGNPKTTDFRTILEEGYPDSPFTVLTDPPSVILPKSTINDLKNISEVKASFWDKLKYVFHSNISGFPADDKILTTVVKHEITRIVPSTTNLVQEETAISFKRVLGPCEDWTSHNIYSALSKVVALVSGRVFVGLPLSRDEKWVDVTVNYTLKLNALREALLGWPEWAIKLFGTYMKDYKSFEDLHNRAEELVKPLHNAYLAGEAIEEKQSSTQDSKEKNAIAWFLDRMTPDERKDPKKLSNQLFDLAFVAIHTTSATMTHAVLDLATHREYIPILVDEINTVIAEDGCEILPDGIPKIGKSTMSKLVKLDSFLKESIQVNPLFIASLIRILKSDLKISNGITIPRGTHVAVPSWVINIQSSALHSPGLTKPLNEFDGLRFYKLRQLPGNEYRHFSVSTSADSLIFGHGIHACPGRFFACNEIKIALIELLCNWDFRLHNDIKMEGGKMKRPMNITVEFQSSPNPQAMFEFRRKKN</sequence>
<dbReference type="EMBL" id="MCFK01008795">
    <property type="protein sequence ID" value="RKF55694.1"/>
    <property type="molecule type" value="Genomic_DNA"/>
</dbReference>
<proteinExistence type="inferred from homology"/>
<dbReference type="SUPFAM" id="SSF48264">
    <property type="entry name" value="Cytochrome P450"/>
    <property type="match status" value="1"/>
</dbReference>
<evidence type="ECO:0000256" key="4">
    <source>
        <dbReference type="ARBA" id="ARBA00023002"/>
    </source>
</evidence>
<dbReference type="Proteomes" id="UP000286134">
    <property type="component" value="Unassembled WGS sequence"/>
</dbReference>
<dbReference type="InterPro" id="IPR001128">
    <property type="entry name" value="Cyt_P450"/>
</dbReference>
<dbReference type="PROSITE" id="PS00086">
    <property type="entry name" value="CYTOCHROME_P450"/>
    <property type="match status" value="1"/>
</dbReference>
<keyword evidence="9" id="KW-0472">Membrane</keyword>
<evidence type="ECO:0000256" key="9">
    <source>
        <dbReference type="SAM" id="Phobius"/>
    </source>
</evidence>
<name>A0A420HE19_9PEZI</name>
<evidence type="ECO:0000256" key="6">
    <source>
        <dbReference type="ARBA" id="ARBA00023033"/>
    </source>
</evidence>
<keyword evidence="9" id="KW-0812">Transmembrane</keyword>
<keyword evidence="6 8" id="KW-0503">Monooxygenase</keyword>
<keyword evidence="4 8" id="KW-0560">Oxidoreductase</keyword>
<evidence type="ECO:0000256" key="2">
    <source>
        <dbReference type="ARBA" id="ARBA00010617"/>
    </source>
</evidence>
<keyword evidence="9" id="KW-1133">Transmembrane helix</keyword>
<evidence type="ECO:0000256" key="7">
    <source>
        <dbReference type="PIRSR" id="PIRSR602403-1"/>
    </source>
</evidence>
<evidence type="ECO:0000256" key="8">
    <source>
        <dbReference type="RuleBase" id="RU000461"/>
    </source>
</evidence>
<dbReference type="CDD" id="cd11041">
    <property type="entry name" value="CYP503A1-like"/>
    <property type="match status" value="1"/>
</dbReference>
<accession>A0A420HE19</accession>
<evidence type="ECO:0000313" key="10">
    <source>
        <dbReference type="EMBL" id="RKF55694.1"/>
    </source>
</evidence>
<dbReference type="GO" id="GO:0016705">
    <property type="term" value="F:oxidoreductase activity, acting on paired donors, with incorporation or reduction of molecular oxygen"/>
    <property type="evidence" value="ECO:0007669"/>
    <property type="project" value="InterPro"/>
</dbReference>
<feature type="binding site" description="axial binding residue" evidence="7">
    <location>
        <position position="458"/>
    </location>
    <ligand>
        <name>heme</name>
        <dbReference type="ChEBI" id="CHEBI:30413"/>
    </ligand>
    <ligandPart>
        <name>Fe</name>
        <dbReference type="ChEBI" id="CHEBI:18248"/>
    </ligandPart>
</feature>
<comment type="caution">
    <text evidence="10">The sequence shown here is derived from an EMBL/GenBank/DDBJ whole genome shotgun (WGS) entry which is preliminary data.</text>
</comment>
<dbReference type="GO" id="GO:0020037">
    <property type="term" value="F:heme binding"/>
    <property type="evidence" value="ECO:0007669"/>
    <property type="project" value="InterPro"/>
</dbReference>
<evidence type="ECO:0000256" key="3">
    <source>
        <dbReference type="ARBA" id="ARBA00022723"/>
    </source>
</evidence>
<reference evidence="10 11" key="1">
    <citation type="journal article" date="2018" name="BMC Genomics">
        <title>Comparative genome analyses reveal sequence features reflecting distinct modes of host-adaptation between dicot and monocot powdery mildew.</title>
        <authorList>
            <person name="Wu Y."/>
            <person name="Ma X."/>
            <person name="Pan Z."/>
            <person name="Kale S.D."/>
            <person name="Song Y."/>
            <person name="King H."/>
            <person name="Zhang Q."/>
            <person name="Presley C."/>
            <person name="Deng X."/>
            <person name="Wei C.I."/>
            <person name="Xiao S."/>
        </authorList>
    </citation>
    <scope>NUCLEOTIDE SEQUENCE [LARGE SCALE GENOMIC DNA]</scope>
    <source>
        <strain evidence="10">UMSG2</strain>
    </source>
</reference>
<keyword evidence="5 7" id="KW-0408">Iron</keyword>
<organism evidence="10 11">
    <name type="scientific">Erysiphe neolycopersici</name>
    <dbReference type="NCBI Taxonomy" id="212602"/>
    <lineage>
        <taxon>Eukaryota</taxon>
        <taxon>Fungi</taxon>
        <taxon>Dikarya</taxon>
        <taxon>Ascomycota</taxon>
        <taxon>Pezizomycotina</taxon>
        <taxon>Leotiomycetes</taxon>
        <taxon>Erysiphales</taxon>
        <taxon>Erysiphaceae</taxon>
        <taxon>Erysiphe</taxon>
    </lineage>
</organism>
<evidence type="ECO:0000256" key="5">
    <source>
        <dbReference type="ARBA" id="ARBA00023004"/>
    </source>
</evidence>
<dbReference type="Pfam" id="PF00067">
    <property type="entry name" value="p450"/>
    <property type="match status" value="1"/>
</dbReference>
<keyword evidence="7 8" id="KW-0349">Heme</keyword>
<evidence type="ECO:0000313" key="11">
    <source>
        <dbReference type="Proteomes" id="UP000286134"/>
    </source>
</evidence>
<gene>
    <name evidence="10" type="ORF">OnM2_087042</name>
</gene>
<dbReference type="AlphaFoldDB" id="A0A420HE19"/>
<dbReference type="OrthoDB" id="1844152at2759"/>